<accession>B8LEE1</accession>
<dbReference type="RefSeq" id="XP_002297398.1">
    <property type="nucleotide sequence ID" value="XM_002297362.1"/>
</dbReference>
<sequence>MMDECVEEIGGKIGGANSAKLLSFLMEAGIENIRVAKSLEDLKCYVHPKSTKSMMEYCADVHDNDEKKMLNAMVSSYNVRKSNGEKRNDLKWMREQTKWFQNNELMKVKSKKTGKERLVQFKSSGKYKTDEDIIGSDGKSVRSQHWQWNECKTWRKETSTDGRITVIADRKDSLVKSLLDKYANYKKSLS</sequence>
<dbReference type="PaxDb" id="35128-Thapsdraft825"/>
<dbReference type="KEGG" id="tps:THAPSDRAFT_bd825"/>
<organism evidence="1 2">
    <name type="scientific">Thalassiosira pseudonana</name>
    <name type="common">Marine diatom</name>
    <name type="synonym">Cyclotella nana</name>
    <dbReference type="NCBI Taxonomy" id="35128"/>
    <lineage>
        <taxon>Eukaryota</taxon>
        <taxon>Sar</taxon>
        <taxon>Stramenopiles</taxon>
        <taxon>Ochrophyta</taxon>
        <taxon>Bacillariophyta</taxon>
        <taxon>Coscinodiscophyceae</taxon>
        <taxon>Thalassiosirophycidae</taxon>
        <taxon>Thalassiosirales</taxon>
        <taxon>Thalassiosiraceae</taxon>
        <taxon>Thalassiosira</taxon>
    </lineage>
</organism>
<evidence type="ECO:0000313" key="1">
    <source>
        <dbReference type="EMBL" id="EED86303.1"/>
    </source>
</evidence>
<dbReference type="Proteomes" id="UP000001449">
    <property type="component" value="Unassembled WGS sequence"/>
</dbReference>
<dbReference type="GeneID" id="7447717"/>
<gene>
    <name evidence="1" type="ORF">THAPSDRAFT_bd825</name>
</gene>
<dbReference type="HOGENOM" id="CLU_1430731_0_0_1"/>
<reference evidence="1 2" key="2">
    <citation type="journal article" date="2008" name="Nature">
        <title>The Phaeodactylum genome reveals the evolutionary history of diatom genomes.</title>
        <authorList>
            <person name="Bowler C."/>
            <person name="Allen A.E."/>
            <person name="Badger J.H."/>
            <person name="Grimwood J."/>
            <person name="Jabbari K."/>
            <person name="Kuo A."/>
            <person name="Maheswari U."/>
            <person name="Martens C."/>
            <person name="Maumus F."/>
            <person name="Otillar R.P."/>
            <person name="Rayko E."/>
            <person name="Salamov A."/>
            <person name="Vandepoele K."/>
            <person name="Beszteri B."/>
            <person name="Gruber A."/>
            <person name="Heijde M."/>
            <person name="Katinka M."/>
            <person name="Mock T."/>
            <person name="Valentin K."/>
            <person name="Verret F."/>
            <person name="Berges J.A."/>
            <person name="Brownlee C."/>
            <person name="Cadoret J.P."/>
            <person name="Chiovitti A."/>
            <person name="Choi C.J."/>
            <person name="Coesel S."/>
            <person name="De Martino A."/>
            <person name="Detter J.C."/>
            <person name="Durkin C."/>
            <person name="Falciatore A."/>
            <person name="Fournet J."/>
            <person name="Haruta M."/>
            <person name="Huysman M.J."/>
            <person name="Jenkins B.D."/>
            <person name="Jiroutova K."/>
            <person name="Jorgensen R.E."/>
            <person name="Joubert Y."/>
            <person name="Kaplan A."/>
            <person name="Kroger N."/>
            <person name="Kroth P.G."/>
            <person name="La Roche J."/>
            <person name="Lindquist E."/>
            <person name="Lommer M."/>
            <person name="Martin-Jezequel V."/>
            <person name="Lopez P.J."/>
            <person name="Lucas S."/>
            <person name="Mangogna M."/>
            <person name="McGinnis K."/>
            <person name="Medlin L.K."/>
            <person name="Montsant A."/>
            <person name="Oudot-Le Secq M.P."/>
            <person name="Napoli C."/>
            <person name="Obornik M."/>
            <person name="Parker M.S."/>
            <person name="Petit J.L."/>
            <person name="Porcel B.M."/>
            <person name="Poulsen N."/>
            <person name="Robison M."/>
            <person name="Rychlewski L."/>
            <person name="Rynearson T.A."/>
            <person name="Schmutz J."/>
            <person name="Shapiro H."/>
            <person name="Siaut M."/>
            <person name="Stanley M."/>
            <person name="Sussman M.R."/>
            <person name="Taylor A.R."/>
            <person name="Vardi A."/>
            <person name="von Dassow P."/>
            <person name="Vyverman W."/>
            <person name="Willis A."/>
            <person name="Wyrwicz L.S."/>
            <person name="Rokhsar D.S."/>
            <person name="Weissenbach J."/>
            <person name="Armbrust E.V."/>
            <person name="Green B.R."/>
            <person name="Van de Peer Y."/>
            <person name="Grigoriev I.V."/>
        </authorList>
    </citation>
    <scope>NUCLEOTIDE SEQUENCE [LARGE SCALE GENOMIC DNA]</scope>
    <source>
        <strain evidence="1 2">CCMP1335</strain>
    </source>
</reference>
<proteinExistence type="predicted"/>
<protein>
    <submittedName>
        <fullName evidence="1">Uncharacterized protein</fullName>
    </submittedName>
</protein>
<dbReference type="AlphaFoldDB" id="B8LEE1"/>
<name>B8LEE1_THAPS</name>
<keyword evidence="2" id="KW-1185">Reference proteome</keyword>
<evidence type="ECO:0000313" key="2">
    <source>
        <dbReference type="Proteomes" id="UP000001449"/>
    </source>
</evidence>
<reference evidence="1 2" key="1">
    <citation type="journal article" date="2004" name="Science">
        <title>The genome of the diatom Thalassiosira pseudonana: ecology, evolution, and metabolism.</title>
        <authorList>
            <person name="Armbrust E.V."/>
            <person name="Berges J.A."/>
            <person name="Bowler C."/>
            <person name="Green B.R."/>
            <person name="Martinez D."/>
            <person name="Putnam N.H."/>
            <person name="Zhou S."/>
            <person name="Allen A.E."/>
            <person name="Apt K.E."/>
            <person name="Bechner M."/>
            <person name="Brzezinski M.A."/>
            <person name="Chaal B.K."/>
            <person name="Chiovitti A."/>
            <person name="Davis A.K."/>
            <person name="Demarest M.S."/>
            <person name="Detter J.C."/>
            <person name="Glavina T."/>
            <person name="Goodstein D."/>
            <person name="Hadi M.Z."/>
            <person name="Hellsten U."/>
            <person name="Hildebrand M."/>
            <person name="Jenkins B.D."/>
            <person name="Jurka J."/>
            <person name="Kapitonov V.V."/>
            <person name="Kroger N."/>
            <person name="Lau W.W."/>
            <person name="Lane T.W."/>
            <person name="Larimer F.W."/>
            <person name="Lippmeier J.C."/>
            <person name="Lucas S."/>
            <person name="Medina M."/>
            <person name="Montsant A."/>
            <person name="Obornik M."/>
            <person name="Parker M.S."/>
            <person name="Palenik B."/>
            <person name="Pazour G.J."/>
            <person name="Richardson P.M."/>
            <person name="Rynearson T.A."/>
            <person name="Saito M.A."/>
            <person name="Schwartz D.C."/>
            <person name="Thamatrakoln K."/>
            <person name="Valentin K."/>
            <person name="Vardi A."/>
            <person name="Wilkerson F.P."/>
            <person name="Rokhsar D.S."/>
        </authorList>
    </citation>
    <scope>NUCLEOTIDE SEQUENCE [LARGE SCALE GENOMIC DNA]</scope>
    <source>
        <strain evidence="1 2">CCMP1335</strain>
    </source>
</reference>
<dbReference type="InParanoid" id="B8LEE1"/>
<dbReference type="EMBL" id="DS999437">
    <property type="protein sequence ID" value="EED86303.1"/>
    <property type="molecule type" value="Genomic_DNA"/>
</dbReference>